<dbReference type="EMBL" id="DXIQ01000032">
    <property type="protein sequence ID" value="HIV38459.1"/>
    <property type="molecule type" value="Genomic_DNA"/>
</dbReference>
<gene>
    <name evidence="7" type="ORF">H9747_05585</name>
</gene>
<reference evidence="7" key="2">
    <citation type="submission" date="2021-04" db="EMBL/GenBank/DDBJ databases">
        <authorList>
            <person name="Gilroy R."/>
        </authorList>
    </citation>
    <scope>NUCLEOTIDE SEQUENCE</scope>
    <source>
        <strain evidence="7">CHK195-9823</strain>
    </source>
</reference>
<feature type="transmembrane region" description="Helical" evidence="5">
    <location>
        <begin position="240"/>
        <end position="259"/>
    </location>
</feature>
<feature type="transmembrane region" description="Helical" evidence="5">
    <location>
        <begin position="373"/>
        <end position="395"/>
    </location>
</feature>
<evidence type="ECO:0000313" key="8">
    <source>
        <dbReference type="Proteomes" id="UP000886814"/>
    </source>
</evidence>
<organism evidence="7 8">
    <name type="scientific">Candidatus Blautia stercorigallinarum</name>
    <dbReference type="NCBI Taxonomy" id="2838501"/>
    <lineage>
        <taxon>Bacteria</taxon>
        <taxon>Bacillati</taxon>
        <taxon>Bacillota</taxon>
        <taxon>Clostridia</taxon>
        <taxon>Lachnospirales</taxon>
        <taxon>Lachnospiraceae</taxon>
        <taxon>Blautia</taxon>
    </lineage>
</organism>
<evidence type="ECO:0000313" key="7">
    <source>
        <dbReference type="EMBL" id="HIV38459.1"/>
    </source>
</evidence>
<keyword evidence="7" id="KW-0436">Ligase</keyword>
<dbReference type="InterPro" id="IPR007016">
    <property type="entry name" value="O-antigen_ligase-rel_domated"/>
</dbReference>
<keyword evidence="3 5" id="KW-1133">Transmembrane helix</keyword>
<keyword evidence="2 5" id="KW-0812">Transmembrane</keyword>
<feature type="domain" description="O-antigen ligase-related" evidence="6">
    <location>
        <begin position="200"/>
        <end position="346"/>
    </location>
</feature>
<feature type="transmembrane region" description="Helical" evidence="5">
    <location>
        <begin position="41"/>
        <end position="61"/>
    </location>
</feature>
<dbReference type="AlphaFoldDB" id="A0A9D1TF47"/>
<evidence type="ECO:0000256" key="4">
    <source>
        <dbReference type="ARBA" id="ARBA00023136"/>
    </source>
</evidence>
<dbReference type="Proteomes" id="UP000886814">
    <property type="component" value="Unassembled WGS sequence"/>
</dbReference>
<reference evidence="7" key="1">
    <citation type="journal article" date="2021" name="PeerJ">
        <title>Extensive microbial diversity within the chicken gut microbiome revealed by metagenomics and culture.</title>
        <authorList>
            <person name="Gilroy R."/>
            <person name="Ravi A."/>
            <person name="Getino M."/>
            <person name="Pursley I."/>
            <person name="Horton D.L."/>
            <person name="Alikhan N.F."/>
            <person name="Baker D."/>
            <person name="Gharbi K."/>
            <person name="Hall N."/>
            <person name="Watson M."/>
            <person name="Adriaenssens E.M."/>
            <person name="Foster-Nyarko E."/>
            <person name="Jarju S."/>
            <person name="Secka A."/>
            <person name="Antonio M."/>
            <person name="Oren A."/>
            <person name="Chaudhuri R.R."/>
            <person name="La Ragione R."/>
            <person name="Hildebrand F."/>
            <person name="Pallen M.J."/>
        </authorList>
    </citation>
    <scope>NUCLEOTIDE SEQUENCE</scope>
    <source>
        <strain evidence="7">CHK195-9823</strain>
    </source>
</reference>
<comment type="subcellular location">
    <subcellularLocation>
        <location evidence="1">Membrane</location>
        <topology evidence="1">Multi-pass membrane protein</topology>
    </subcellularLocation>
</comment>
<dbReference type="InterPro" id="IPR051533">
    <property type="entry name" value="WaaL-like"/>
</dbReference>
<evidence type="ECO:0000259" key="6">
    <source>
        <dbReference type="Pfam" id="PF04932"/>
    </source>
</evidence>
<name>A0A9D1TF47_9FIRM</name>
<feature type="transmembrane region" description="Helical" evidence="5">
    <location>
        <begin position="172"/>
        <end position="189"/>
    </location>
</feature>
<protein>
    <submittedName>
        <fullName evidence="7">O-antigen ligase family protein</fullName>
    </submittedName>
</protein>
<evidence type="ECO:0000256" key="3">
    <source>
        <dbReference type="ARBA" id="ARBA00022989"/>
    </source>
</evidence>
<accession>A0A9D1TF47</accession>
<evidence type="ECO:0000256" key="1">
    <source>
        <dbReference type="ARBA" id="ARBA00004141"/>
    </source>
</evidence>
<keyword evidence="4 5" id="KW-0472">Membrane</keyword>
<feature type="transmembrane region" description="Helical" evidence="5">
    <location>
        <begin position="101"/>
        <end position="119"/>
    </location>
</feature>
<dbReference type="GO" id="GO:0016020">
    <property type="term" value="C:membrane"/>
    <property type="evidence" value="ECO:0007669"/>
    <property type="project" value="UniProtKB-SubCell"/>
</dbReference>
<comment type="caution">
    <text evidence="7">The sequence shown here is derived from an EMBL/GenBank/DDBJ whole genome shotgun (WGS) entry which is preliminary data.</text>
</comment>
<evidence type="ECO:0000256" key="2">
    <source>
        <dbReference type="ARBA" id="ARBA00022692"/>
    </source>
</evidence>
<feature type="transmembrane region" description="Helical" evidence="5">
    <location>
        <begin position="195"/>
        <end position="228"/>
    </location>
</feature>
<dbReference type="Pfam" id="PF04932">
    <property type="entry name" value="Wzy_C"/>
    <property type="match status" value="1"/>
</dbReference>
<feature type="transmembrane region" description="Helical" evidence="5">
    <location>
        <begin position="73"/>
        <end position="89"/>
    </location>
</feature>
<evidence type="ECO:0000256" key="5">
    <source>
        <dbReference type="SAM" id="Phobius"/>
    </source>
</evidence>
<proteinExistence type="predicted"/>
<dbReference type="GO" id="GO:0016874">
    <property type="term" value="F:ligase activity"/>
    <property type="evidence" value="ECO:0007669"/>
    <property type="project" value="UniProtKB-KW"/>
</dbReference>
<dbReference type="PANTHER" id="PTHR37422">
    <property type="entry name" value="TEICHURONIC ACID BIOSYNTHESIS PROTEIN TUAE"/>
    <property type="match status" value="1"/>
</dbReference>
<feature type="transmembrane region" description="Helical" evidence="5">
    <location>
        <begin position="335"/>
        <end position="364"/>
    </location>
</feature>
<sequence>MEGKNKYMHFRFTLRIPKIEKIMLFYYFTMSIWRENLFTHLPGGWILCPATLWFLILLTLIKKHRCLGRYIDILLFYLVIFGLFFFKFWENPEMSVWLTRTYGVLNVVTWGGIYSYAVIRLQNNAMDILGVLKKTGIVLCIYYTWRALEVIQNGYWTYTQFDVVRHTTSNMSWSYGVLMAICFVSIYLLREKIRWVIIPIFVGILGILVYGSRGTLIGFLLGILFLILMHNNGKMKLKNYILLFLCVGMAIFLLSDTGLTTVSDLLKNMGLNSRFIDSLLNFSFSNFEETSNGRWIIWMTVLNMIQNGPFYGYGVYGERNIVYNLGMRWGYSHNIFLELLVSFGWLIGSIIIIVMIIGIVRFFVKVKNKDERLLFIIFLTLSFELLLSNTLWLHVAPWALMALYVNHFKCTHYTKMKML</sequence>
<dbReference type="PANTHER" id="PTHR37422:SF13">
    <property type="entry name" value="LIPOPOLYSACCHARIDE BIOSYNTHESIS PROTEIN PA4999-RELATED"/>
    <property type="match status" value="1"/>
</dbReference>